<dbReference type="Proteomes" id="UP001589896">
    <property type="component" value="Unassembled WGS sequence"/>
</dbReference>
<sequence>MSETVPQVDTVQVVLDVLKQAAAAHGVHEAEVLGGRYDEEWPQWYAEHIASTLADSGYTIVRTAS</sequence>
<dbReference type="RefSeq" id="WP_386676868.1">
    <property type="nucleotide sequence ID" value="NZ_JBHLTG010000016.1"/>
</dbReference>
<evidence type="ECO:0000313" key="1">
    <source>
        <dbReference type="EMBL" id="MFC0682657.1"/>
    </source>
</evidence>
<reference evidence="1 2" key="1">
    <citation type="submission" date="2024-09" db="EMBL/GenBank/DDBJ databases">
        <authorList>
            <person name="Sun Q."/>
            <person name="Mori K."/>
        </authorList>
    </citation>
    <scope>NUCLEOTIDE SEQUENCE [LARGE SCALE GENOMIC DNA]</scope>
    <source>
        <strain evidence="1 2">KCTC 23076</strain>
    </source>
</reference>
<name>A0ABV6S0A1_9GAMM</name>
<protein>
    <recommendedName>
        <fullName evidence="3">Integron gene cassette protein</fullName>
    </recommendedName>
</protein>
<keyword evidence="2" id="KW-1185">Reference proteome</keyword>
<comment type="caution">
    <text evidence="1">The sequence shown here is derived from an EMBL/GenBank/DDBJ whole genome shotgun (WGS) entry which is preliminary data.</text>
</comment>
<dbReference type="EMBL" id="JBHLTG010000016">
    <property type="protein sequence ID" value="MFC0682657.1"/>
    <property type="molecule type" value="Genomic_DNA"/>
</dbReference>
<evidence type="ECO:0000313" key="2">
    <source>
        <dbReference type="Proteomes" id="UP001589896"/>
    </source>
</evidence>
<proteinExistence type="predicted"/>
<evidence type="ECO:0008006" key="3">
    <source>
        <dbReference type="Google" id="ProtNLM"/>
    </source>
</evidence>
<accession>A0ABV6S0A1</accession>
<organism evidence="1 2">
    <name type="scientific">Lysobacter korlensis</name>
    <dbReference type="NCBI Taxonomy" id="553636"/>
    <lineage>
        <taxon>Bacteria</taxon>
        <taxon>Pseudomonadati</taxon>
        <taxon>Pseudomonadota</taxon>
        <taxon>Gammaproteobacteria</taxon>
        <taxon>Lysobacterales</taxon>
        <taxon>Lysobacteraceae</taxon>
        <taxon>Lysobacter</taxon>
    </lineage>
</organism>
<gene>
    <name evidence="1" type="ORF">ACFFGH_32915</name>
</gene>